<name>F6ERF8_HOYSD</name>
<dbReference type="PRINTS" id="PR00455">
    <property type="entry name" value="HTHTETR"/>
</dbReference>
<dbReference type="HOGENOM" id="CLU_069356_39_1_11"/>
<sequence>MAAVRVTTSNAQSLVERAYADAVENVDDGDITRARLLDAAYEQFCQLGIDRSSMEDVARRAGLSRITVYRKFESKGALVNQVILREFRRYFTQFFSDIRQVETVADRIVVGFVSALRTSWNNPLISELINAEPTVATGSIVGADGKVFAAVQQFVAGQLRNAQRSGAVSNAVDIELTAEMMVRVSISFLTIPSQIVDLDDDAQLAAVARRFLVPMLDVPAPDGT</sequence>
<dbReference type="Pfam" id="PF00440">
    <property type="entry name" value="TetR_N"/>
    <property type="match status" value="1"/>
</dbReference>
<evidence type="ECO:0000313" key="5">
    <source>
        <dbReference type="Proteomes" id="UP000009235"/>
    </source>
</evidence>
<dbReference type="GO" id="GO:0000976">
    <property type="term" value="F:transcription cis-regulatory region binding"/>
    <property type="evidence" value="ECO:0007669"/>
    <property type="project" value="TreeGrafter"/>
</dbReference>
<feature type="DNA-binding region" description="H-T-H motif" evidence="2">
    <location>
        <begin position="53"/>
        <end position="72"/>
    </location>
</feature>
<keyword evidence="5" id="KW-1185">Reference proteome</keyword>
<evidence type="ECO:0000256" key="1">
    <source>
        <dbReference type="ARBA" id="ARBA00023125"/>
    </source>
</evidence>
<dbReference type="Proteomes" id="UP000009235">
    <property type="component" value="Chromosome"/>
</dbReference>
<proteinExistence type="predicted"/>
<organism evidence="4 5">
    <name type="scientific">Hoyosella subflava (strain DSM 45089 / JCM 17490 / NBRC 109087 / DQS3-9A1)</name>
    <name type="common">Amycolicicoccus subflavus</name>
    <dbReference type="NCBI Taxonomy" id="443218"/>
    <lineage>
        <taxon>Bacteria</taxon>
        <taxon>Bacillati</taxon>
        <taxon>Actinomycetota</taxon>
        <taxon>Actinomycetes</taxon>
        <taxon>Mycobacteriales</taxon>
        <taxon>Hoyosellaceae</taxon>
        <taxon>Hoyosella</taxon>
    </lineage>
</organism>
<gene>
    <name evidence="4" type="ordered locus">AS9A_0018</name>
</gene>
<dbReference type="GO" id="GO:0003700">
    <property type="term" value="F:DNA-binding transcription factor activity"/>
    <property type="evidence" value="ECO:0007669"/>
    <property type="project" value="TreeGrafter"/>
</dbReference>
<dbReference type="eggNOG" id="COG1309">
    <property type="taxonomic scope" value="Bacteria"/>
</dbReference>
<dbReference type="RefSeq" id="WP_013804830.1">
    <property type="nucleotide sequence ID" value="NC_015564.1"/>
</dbReference>
<feature type="domain" description="HTH tetR-type" evidence="3">
    <location>
        <begin position="30"/>
        <end position="90"/>
    </location>
</feature>
<dbReference type="PANTHER" id="PTHR30055:SF153">
    <property type="entry name" value="HTH-TYPE TRANSCRIPTIONAL REPRESSOR RV3405C"/>
    <property type="match status" value="1"/>
</dbReference>
<dbReference type="AlphaFoldDB" id="F6ERF8"/>
<dbReference type="SUPFAM" id="SSF48498">
    <property type="entry name" value="Tetracyclin repressor-like, C-terminal domain"/>
    <property type="match status" value="1"/>
</dbReference>
<dbReference type="STRING" id="443218.AS9A_0018"/>
<dbReference type="SUPFAM" id="SSF46689">
    <property type="entry name" value="Homeodomain-like"/>
    <property type="match status" value="1"/>
</dbReference>
<keyword evidence="1 2" id="KW-0238">DNA-binding</keyword>
<dbReference type="InterPro" id="IPR036271">
    <property type="entry name" value="Tet_transcr_reg_TetR-rel_C_sf"/>
</dbReference>
<dbReference type="EMBL" id="CP002786">
    <property type="protein sequence ID" value="AEF38478.1"/>
    <property type="molecule type" value="Genomic_DNA"/>
</dbReference>
<dbReference type="InterPro" id="IPR009057">
    <property type="entry name" value="Homeodomain-like_sf"/>
</dbReference>
<evidence type="ECO:0000259" key="3">
    <source>
        <dbReference type="PROSITE" id="PS50977"/>
    </source>
</evidence>
<dbReference type="KEGG" id="asd:AS9A_0018"/>
<evidence type="ECO:0000313" key="4">
    <source>
        <dbReference type="EMBL" id="AEF38478.1"/>
    </source>
</evidence>
<dbReference type="Gene3D" id="1.10.357.10">
    <property type="entry name" value="Tetracycline Repressor, domain 2"/>
    <property type="match status" value="1"/>
</dbReference>
<protein>
    <submittedName>
        <fullName evidence="4">Transcriptional regulator, TetR family</fullName>
    </submittedName>
</protein>
<dbReference type="InterPro" id="IPR050109">
    <property type="entry name" value="HTH-type_TetR-like_transc_reg"/>
</dbReference>
<accession>F6ERF8</accession>
<dbReference type="InterPro" id="IPR001647">
    <property type="entry name" value="HTH_TetR"/>
</dbReference>
<dbReference type="PANTHER" id="PTHR30055">
    <property type="entry name" value="HTH-TYPE TRANSCRIPTIONAL REGULATOR RUTR"/>
    <property type="match status" value="1"/>
</dbReference>
<dbReference type="PROSITE" id="PS50977">
    <property type="entry name" value="HTH_TETR_2"/>
    <property type="match status" value="1"/>
</dbReference>
<reference evidence="4 5" key="1">
    <citation type="journal article" date="2011" name="J. Bacteriol.">
        <title>Complete genome sequence of Amycolicicoccus subflavus DQS3-9A1T, an actinomycete isolated from crude oil-polluted soil.</title>
        <authorList>
            <person name="Cai M."/>
            <person name="Chen W.M."/>
            <person name="Nie Y."/>
            <person name="Chi C.Q."/>
            <person name="Wang Y.N."/>
            <person name="Tang Y.Q."/>
            <person name="Li G.Y."/>
            <person name="Wu X.L."/>
        </authorList>
    </citation>
    <scope>NUCLEOTIDE SEQUENCE [LARGE SCALE GENOMIC DNA]</scope>
    <source>
        <strain evidence="5">DSM 45089 / DQS3-9A1</strain>
    </source>
</reference>
<evidence type="ECO:0000256" key="2">
    <source>
        <dbReference type="PROSITE-ProRule" id="PRU00335"/>
    </source>
</evidence>